<dbReference type="Proteomes" id="UP001284771">
    <property type="component" value="Unassembled WGS sequence"/>
</dbReference>
<dbReference type="PROSITE" id="PS01125">
    <property type="entry name" value="ROK"/>
    <property type="match status" value="1"/>
</dbReference>
<keyword evidence="3" id="KW-0859">Xylose metabolism</keyword>
<dbReference type="SUPFAM" id="SSF53067">
    <property type="entry name" value="Actin-like ATPase domain"/>
    <property type="match status" value="1"/>
</dbReference>
<reference evidence="5" key="1">
    <citation type="submission" date="2023-07" db="EMBL/GenBank/DDBJ databases">
        <title>Draft genomic sequences of Priestia flexa CCM isolated from the soil of an abandoned mine contaminated by free cyanide in the high Andean zone of Tacna, Peru.</title>
        <authorList>
            <person name="Caceda Quiroz C.J."/>
            <person name="Maraza Chooque G.J."/>
            <person name="Fora Quispe G.L."/>
            <person name="Carpio Mamani M."/>
        </authorList>
    </citation>
    <scope>NUCLEOTIDE SEQUENCE [LARGE SCALE GENOMIC DNA]</scope>
    <source>
        <strain evidence="5">CCM</strain>
    </source>
</reference>
<organism evidence="4 5">
    <name type="scientific">Priestia flexa</name>
    <dbReference type="NCBI Taxonomy" id="86664"/>
    <lineage>
        <taxon>Bacteria</taxon>
        <taxon>Bacillati</taxon>
        <taxon>Bacillota</taxon>
        <taxon>Bacilli</taxon>
        <taxon>Bacillales</taxon>
        <taxon>Bacillaceae</taxon>
        <taxon>Priestia</taxon>
    </lineage>
</organism>
<comment type="caution">
    <text evidence="4">The sequence shown here is derived from an EMBL/GenBank/DDBJ whole genome shotgun (WGS) entry which is preliminary data.</text>
</comment>
<comment type="function">
    <text evidence="1">Transcriptional repressor of xylose-utilizing enzymes.</text>
</comment>
<dbReference type="EMBL" id="JAWUZT010000021">
    <property type="protein sequence ID" value="MDW8516242.1"/>
    <property type="molecule type" value="Genomic_DNA"/>
</dbReference>
<dbReference type="InterPro" id="IPR000600">
    <property type="entry name" value="ROK"/>
</dbReference>
<dbReference type="Gene3D" id="3.30.420.40">
    <property type="match status" value="2"/>
</dbReference>
<dbReference type="InterPro" id="IPR049874">
    <property type="entry name" value="ROK_cs"/>
</dbReference>
<dbReference type="PANTHER" id="PTHR18964">
    <property type="entry name" value="ROK (REPRESSOR, ORF, KINASE) FAMILY"/>
    <property type="match status" value="1"/>
</dbReference>
<dbReference type="InterPro" id="IPR036390">
    <property type="entry name" value="WH_DNA-bd_sf"/>
</dbReference>
<protein>
    <submittedName>
        <fullName evidence="4">ROK family transcriptional regulator</fullName>
    </submittedName>
</protein>
<evidence type="ECO:0000313" key="4">
    <source>
        <dbReference type="EMBL" id="MDW8516242.1"/>
    </source>
</evidence>
<gene>
    <name evidence="4" type="ORF">RIB56_08855</name>
</gene>
<sequence length="388" mass="42712">MPIADQALVKKINQKLILNEILNNSPISRATLSEVTGLNKSTVSSQVNELIEKDFIFEIGTGQSRGGRKPVMLVFNKNAGYSIGIDIGVDYINGVMTDLEGNIILEKSSDFSSSSSSEVKEILLTLIRDFISRMPNCPYGLVGIGICIPGLINCKQEIISMPNSEWYIKDLKHLIENEFHVPVFIENEANAGAYGEKVFGTPKNYENIIYISINIGIGLGIILDNELYKGVNGFSGEMGHMTIDFNGPKCSCGNRGCWELYASEKALLASFSSVEEKNEKNLVRKEIIERANKNDVDALNALQNFGFYISIGITNILNTFDTQAIILRNNIIESHPIVLNTIKNEVASRVHSHLENTCELLPSSLGKNAPALGAVSIVINHFLNVQNE</sequence>
<accession>A0ABU4J5G0</accession>
<dbReference type="Gene3D" id="1.10.10.10">
    <property type="entry name" value="Winged helix-like DNA-binding domain superfamily/Winged helix DNA-binding domain"/>
    <property type="match status" value="1"/>
</dbReference>
<dbReference type="Pfam" id="PF13412">
    <property type="entry name" value="HTH_24"/>
    <property type="match status" value="1"/>
</dbReference>
<dbReference type="InterPro" id="IPR043129">
    <property type="entry name" value="ATPase_NBD"/>
</dbReference>
<proteinExistence type="inferred from homology"/>
<dbReference type="SUPFAM" id="SSF46785">
    <property type="entry name" value="Winged helix' DNA-binding domain"/>
    <property type="match status" value="1"/>
</dbReference>
<comment type="similarity">
    <text evidence="2">Belongs to the ROK (NagC/XylR) family.</text>
</comment>
<evidence type="ECO:0000256" key="3">
    <source>
        <dbReference type="ARBA" id="ARBA00022629"/>
    </source>
</evidence>
<evidence type="ECO:0000256" key="1">
    <source>
        <dbReference type="ARBA" id="ARBA00002486"/>
    </source>
</evidence>
<dbReference type="InterPro" id="IPR036388">
    <property type="entry name" value="WH-like_DNA-bd_sf"/>
</dbReference>
<evidence type="ECO:0000256" key="2">
    <source>
        <dbReference type="ARBA" id="ARBA00006479"/>
    </source>
</evidence>
<dbReference type="RefSeq" id="WP_318757609.1">
    <property type="nucleotide sequence ID" value="NZ_JAWUZT010000021.1"/>
</dbReference>
<dbReference type="PANTHER" id="PTHR18964:SF149">
    <property type="entry name" value="BIFUNCTIONAL UDP-N-ACETYLGLUCOSAMINE 2-EPIMERASE_N-ACETYLMANNOSAMINE KINASE"/>
    <property type="match status" value="1"/>
</dbReference>
<dbReference type="Pfam" id="PF00480">
    <property type="entry name" value="ROK"/>
    <property type="match status" value="1"/>
</dbReference>
<name>A0ABU4J5G0_9BACI</name>
<evidence type="ECO:0000313" key="5">
    <source>
        <dbReference type="Proteomes" id="UP001284771"/>
    </source>
</evidence>
<keyword evidence="3" id="KW-0119">Carbohydrate metabolism</keyword>
<dbReference type="CDD" id="cd24076">
    <property type="entry name" value="ASKHA_ATPase_ROK_BsXylR-like"/>
    <property type="match status" value="1"/>
</dbReference>
<keyword evidence="5" id="KW-1185">Reference proteome</keyword>